<proteinExistence type="predicted"/>
<reference evidence="2 3" key="1">
    <citation type="submission" date="2023-01" db="EMBL/GenBank/DDBJ databases">
        <title>Minimal conservation of predation-associated metabolite biosynthetic gene clusters underscores biosynthetic potential of Myxococcota including descriptions for ten novel species: Archangium lansinium sp. nov., Myxococcus landrumus sp. nov., Nannocystis bai.</title>
        <authorList>
            <person name="Ahearne A."/>
            <person name="Stevens C."/>
            <person name="Dowd S."/>
        </authorList>
    </citation>
    <scope>NUCLEOTIDE SEQUENCE [LARGE SCALE GENOMIC DNA]</scope>
    <source>
        <strain evidence="2 3">WIWO2</strain>
    </source>
</reference>
<feature type="region of interest" description="Disordered" evidence="1">
    <location>
        <begin position="173"/>
        <end position="202"/>
    </location>
</feature>
<dbReference type="Proteomes" id="UP001217485">
    <property type="component" value="Unassembled WGS sequence"/>
</dbReference>
<dbReference type="NCBIfam" id="NF041515">
    <property type="entry name" value="GspC_delta"/>
    <property type="match status" value="1"/>
</dbReference>
<dbReference type="Gene3D" id="2.30.42.10">
    <property type="match status" value="1"/>
</dbReference>
<evidence type="ECO:0000256" key="1">
    <source>
        <dbReference type="SAM" id="MobiDB-lite"/>
    </source>
</evidence>
<dbReference type="EMBL" id="JAQNDK010000002">
    <property type="protein sequence ID" value="MDC0680438.1"/>
    <property type="molecule type" value="Genomic_DNA"/>
</dbReference>
<organism evidence="2 3">
    <name type="scientific">Sorangium atrum</name>
    <dbReference type="NCBI Taxonomy" id="2995308"/>
    <lineage>
        <taxon>Bacteria</taxon>
        <taxon>Pseudomonadati</taxon>
        <taxon>Myxococcota</taxon>
        <taxon>Polyangia</taxon>
        <taxon>Polyangiales</taxon>
        <taxon>Polyangiaceae</taxon>
        <taxon>Sorangium</taxon>
    </lineage>
</organism>
<dbReference type="RefSeq" id="WP_272097477.1">
    <property type="nucleotide sequence ID" value="NZ_JAQNDK010000002.1"/>
</dbReference>
<gene>
    <name evidence="2" type="ORF">POL72_22035</name>
</gene>
<name>A0ABT5C427_9BACT</name>
<evidence type="ECO:0000313" key="2">
    <source>
        <dbReference type="EMBL" id="MDC0680438.1"/>
    </source>
</evidence>
<dbReference type="InterPro" id="IPR036034">
    <property type="entry name" value="PDZ_sf"/>
</dbReference>
<evidence type="ECO:0000313" key="3">
    <source>
        <dbReference type="Proteomes" id="UP001217485"/>
    </source>
</evidence>
<comment type="caution">
    <text evidence="2">The sequence shown here is derived from an EMBL/GenBank/DDBJ whole genome shotgun (WGS) entry which is preliminary data.</text>
</comment>
<accession>A0ABT5C427</accession>
<feature type="region of interest" description="Disordered" evidence="1">
    <location>
        <begin position="75"/>
        <end position="94"/>
    </location>
</feature>
<protein>
    <submittedName>
        <fullName evidence="2">General secretion pathway protein GspC</fullName>
    </submittedName>
</protein>
<dbReference type="SUPFAM" id="SSF50156">
    <property type="entry name" value="PDZ domain-like"/>
    <property type="match status" value="1"/>
</dbReference>
<keyword evidence="3" id="KW-1185">Reference proteome</keyword>
<sequence>MDLDAAVKHHFLWIAGTMIASAAYFQASGVSHLLGKTIIPDRAARLSSTPPAPHRALRDGLHATSAEAILQRNPFDSATGPLLPPPGGAPEERAPVAHGDPWSDPTCDAGRVVLIAASQDAAWSFAAIEGPDGQTQLRRLGGDAAGGTLTRIAWDRVWITAGGARCQMQLGKAGKLGKGAREEAPAPQPRPQARPVGSNDNLNAIPPEIAARIRRVSATEFNVDRAAVDQILEQQALLMRSARVIPERRGDQVVGLKLRIRRGSLLETLGLESGDTLRSINGFDVTDPQKALEAYARLRTANRLSVAIERGGQLMTVDFNIR</sequence>